<dbReference type="EMBL" id="CP035758">
    <property type="protein sequence ID" value="QBD78713.1"/>
    <property type="molecule type" value="Genomic_DNA"/>
</dbReference>
<keyword evidence="6" id="KW-0119">Carbohydrate metabolism</keyword>
<dbReference type="InterPro" id="IPR049438">
    <property type="entry name" value="TreT_GT1"/>
</dbReference>
<dbReference type="PANTHER" id="PTHR47779:SF1">
    <property type="entry name" value="SYNTHASE (CCG-9), PUTATIVE (AFU_ORTHOLOGUE AFUA_3G12100)-RELATED"/>
    <property type="match status" value="1"/>
</dbReference>
<name>A0A4P6JTR6_KTERU</name>
<dbReference type="Pfam" id="PF00534">
    <property type="entry name" value="Glycos_transf_1"/>
    <property type="match status" value="1"/>
</dbReference>
<dbReference type="Pfam" id="PF21269">
    <property type="entry name" value="TreT_GT1"/>
    <property type="match status" value="1"/>
</dbReference>
<feature type="domain" description="Glycosyl transferase family 1" evidence="7">
    <location>
        <begin position="221"/>
        <end position="386"/>
    </location>
</feature>
<dbReference type="KEGG" id="kbs:EPA93_23110"/>
<accession>A0A4P6JTR6</accession>
<dbReference type="GO" id="GO:0006006">
    <property type="term" value="P:glucose metabolic process"/>
    <property type="evidence" value="ECO:0007669"/>
    <property type="project" value="UniProtKB-KW"/>
</dbReference>
<keyword evidence="5 9" id="KW-0808">Transferase</keyword>
<keyword evidence="3" id="KW-0313">Glucose metabolism</keyword>
<dbReference type="InterPro" id="IPR052078">
    <property type="entry name" value="Trehalose_Metab_GTase"/>
</dbReference>
<gene>
    <name evidence="9" type="ORF">EPA93_23110</name>
</gene>
<keyword evidence="10" id="KW-1185">Reference proteome</keyword>
<keyword evidence="4" id="KW-0328">Glycosyltransferase</keyword>
<dbReference type="SUPFAM" id="SSF53756">
    <property type="entry name" value="UDP-Glycosyltransferase/glycogen phosphorylase"/>
    <property type="match status" value="1"/>
</dbReference>
<evidence type="ECO:0000256" key="4">
    <source>
        <dbReference type="ARBA" id="ARBA00022676"/>
    </source>
</evidence>
<evidence type="ECO:0000313" key="9">
    <source>
        <dbReference type="EMBL" id="QBD78713.1"/>
    </source>
</evidence>
<evidence type="ECO:0000259" key="7">
    <source>
        <dbReference type="Pfam" id="PF00534"/>
    </source>
</evidence>
<proteinExistence type="inferred from homology"/>
<dbReference type="RefSeq" id="WP_129889766.1">
    <property type="nucleotide sequence ID" value="NZ_CP035758.1"/>
</dbReference>
<dbReference type="Gene3D" id="3.40.50.2000">
    <property type="entry name" value="Glycogen Phosphorylase B"/>
    <property type="match status" value="2"/>
</dbReference>
<evidence type="ECO:0000256" key="5">
    <source>
        <dbReference type="ARBA" id="ARBA00022679"/>
    </source>
</evidence>
<evidence type="ECO:0000259" key="8">
    <source>
        <dbReference type="Pfam" id="PF21269"/>
    </source>
</evidence>
<evidence type="ECO:0000256" key="6">
    <source>
        <dbReference type="ARBA" id="ARBA00023277"/>
    </source>
</evidence>
<evidence type="ECO:0000256" key="2">
    <source>
        <dbReference type="ARBA" id="ARBA00011738"/>
    </source>
</evidence>
<comment type="similarity">
    <text evidence="1">Belongs to the glycosyltransferase group 1 family. Glycosyltransferase 4 subfamily.</text>
</comment>
<dbReference type="OrthoDB" id="9813638at2"/>
<reference evidence="9 10" key="1">
    <citation type="submission" date="2019-01" db="EMBL/GenBank/DDBJ databases">
        <title>Ktedonosporobacter rubrisoli SCAWS-G2.</title>
        <authorList>
            <person name="Huang Y."/>
            <person name="Yan B."/>
        </authorList>
    </citation>
    <scope>NUCLEOTIDE SEQUENCE [LARGE SCALE GENOMIC DNA]</scope>
    <source>
        <strain evidence="9 10">SCAWS-G2</strain>
    </source>
</reference>
<dbReference type="PANTHER" id="PTHR47779">
    <property type="entry name" value="SYNTHASE (CCG-9), PUTATIVE (AFU_ORTHOLOGUE AFUA_3G12100)-RELATED"/>
    <property type="match status" value="1"/>
</dbReference>
<evidence type="ECO:0000313" key="10">
    <source>
        <dbReference type="Proteomes" id="UP000290365"/>
    </source>
</evidence>
<dbReference type="InterPro" id="IPR001296">
    <property type="entry name" value="Glyco_trans_1"/>
</dbReference>
<evidence type="ECO:0000256" key="3">
    <source>
        <dbReference type="ARBA" id="ARBA00022526"/>
    </source>
</evidence>
<comment type="subunit">
    <text evidence="2">Homodimer.</text>
</comment>
<organism evidence="9 10">
    <name type="scientific">Ktedonosporobacter rubrisoli</name>
    <dbReference type="NCBI Taxonomy" id="2509675"/>
    <lineage>
        <taxon>Bacteria</taxon>
        <taxon>Bacillati</taxon>
        <taxon>Chloroflexota</taxon>
        <taxon>Ktedonobacteria</taxon>
        <taxon>Ktedonobacterales</taxon>
        <taxon>Ktedonosporobacteraceae</taxon>
        <taxon>Ktedonosporobacter</taxon>
    </lineage>
</organism>
<sequence>MITVPQLDQYKDLIGEDQLSQIYDKVRALSGLHVMHFNTTERGGGVAEILQSLLPLLEDLGIKHTWKVVPLDDTSNHFTAHLVDMLQGNIPGQLEAEDQQAFLDTLAQTPILSRPQDSQADLYFVHDFQLAPLTTLFPWLRPAIWFCHIDTANPNQYAKEYILRFLNNYNVCAFNSQASVFKELPREHVQVITLGIDPFKNKNKYITREQGMQAIARCGVDPTRPLITQVSRFGRWKNPWQVVDIYRLVKQHIPNVQVALVGAMEAADDIEANDVLADLRKYAKGDPDIHLLHDPTMIRDQEVNAFQRYSSVILQRSSREGFGLTATEAMWKEQPVIGTSSTGLRSQIIHEQTGYIVDDTQTSADYTLKLLQDRDLWRKLGQQAHEHVRKNFLFPMIVLGYLDALTKAMAFAHAQPNLSGGQKR</sequence>
<dbReference type="GO" id="GO:0016757">
    <property type="term" value="F:glycosyltransferase activity"/>
    <property type="evidence" value="ECO:0007669"/>
    <property type="project" value="UniProtKB-KW"/>
</dbReference>
<evidence type="ECO:0000256" key="1">
    <source>
        <dbReference type="ARBA" id="ARBA00009481"/>
    </source>
</evidence>
<protein>
    <submittedName>
        <fullName evidence="9">Glycosyltransferase</fullName>
    </submittedName>
</protein>
<dbReference type="AlphaFoldDB" id="A0A4P6JTR6"/>
<feature type="domain" description="Trehalose synthase N-terminal" evidence="8">
    <location>
        <begin position="36"/>
        <end position="177"/>
    </location>
</feature>
<dbReference type="Proteomes" id="UP000290365">
    <property type="component" value="Chromosome"/>
</dbReference>